<evidence type="ECO:0000313" key="2">
    <source>
        <dbReference type="Proteomes" id="UP001056120"/>
    </source>
</evidence>
<comment type="caution">
    <text evidence="1">The sequence shown here is derived from an EMBL/GenBank/DDBJ whole genome shotgun (WGS) entry which is preliminary data.</text>
</comment>
<dbReference type="EMBL" id="CM042038">
    <property type="protein sequence ID" value="KAI3732352.1"/>
    <property type="molecule type" value="Genomic_DNA"/>
</dbReference>
<reference evidence="2" key="1">
    <citation type="journal article" date="2022" name="Mol. Ecol. Resour.">
        <title>The genomes of chicory, endive, great burdock and yacon provide insights into Asteraceae palaeo-polyploidization history and plant inulin production.</title>
        <authorList>
            <person name="Fan W."/>
            <person name="Wang S."/>
            <person name="Wang H."/>
            <person name="Wang A."/>
            <person name="Jiang F."/>
            <person name="Liu H."/>
            <person name="Zhao H."/>
            <person name="Xu D."/>
            <person name="Zhang Y."/>
        </authorList>
    </citation>
    <scope>NUCLEOTIDE SEQUENCE [LARGE SCALE GENOMIC DNA]</scope>
    <source>
        <strain evidence="2">cv. Yunnan</strain>
    </source>
</reference>
<dbReference type="Proteomes" id="UP001056120">
    <property type="component" value="Linkage Group LG21"/>
</dbReference>
<reference evidence="1 2" key="2">
    <citation type="journal article" date="2022" name="Mol. Ecol. Resour.">
        <title>The genomes of chicory, endive, great burdock and yacon provide insights into Asteraceae paleo-polyploidization history and plant inulin production.</title>
        <authorList>
            <person name="Fan W."/>
            <person name="Wang S."/>
            <person name="Wang H."/>
            <person name="Wang A."/>
            <person name="Jiang F."/>
            <person name="Liu H."/>
            <person name="Zhao H."/>
            <person name="Xu D."/>
            <person name="Zhang Y."/>
        </authorList>
    </citation>
    <scope>NUCLEOTIDE SEQUENCE [LARGE SCALE GENOMIC DNA]</scope>
    <source>
        <strain evidence="2">cv. Yunnan</strain>
        <tissue evidence="1">Leaves</tissue>
    </source>
</reference>
<proteinExistence type="predicted"/>
<evidence type="ECO:0000313" key="1">
    <source>
        <dbReference type="EMBL" id="KAI3732352.1"/>
    </source>
</evidence>
<keyword evidence="2" id="KW-1185">Reference proteome</keyword>
<gene>
    <name evidence="1" type="ORF">L1987_63556</name>
</gene>
<protein>
    <submittedName>
        <fullName evidence="1">Uncharacterized protein</fullName>
    </submittedName>
</protein>
<accession>A0ACB9CDL0</accession>
<name>A0ACB9CDL0_9ASTR</name>
<sequence>MFEMPSAIANINNGKCLGQFTPVRPPINRIVTLLKNQHSAFHDLQRTVEYIAKSFKDRQGGPSSSSNALVMAVSVGSVEKKEVFEDDFHSSKYNIPLPEEVKKIDWRARFTEIDAKMVEEQMDEEVAVEVPAEKAEEGKTGVEMETPEIDLARVPYPTRLLPFKQAREHNHFLDIFKLLKVNLPLIEALQIMPKYGKVLKDLLSNMKKLEEFALAPPLVDLGASINLIPYSLYKQLDLGEPQPTCMSIALADRSVKYPRGIMENILVKVGKFVFLVDFVFLDMEVDNGVPFILRCPFLRTAKAVIGIFDWKLTLRVGDESVIFDSTQSVDDVGEHSHSMCMLDAFMDYHQDSDREIEVSEPAHNFKESSDWAVKLERLLEEPDEYGDEVPEDMLEIMEELDEIIGKPPSVGMTKESVKDPDDPCEGLEVPHIGDSSPEPLSITIVHSERVSVKPNPSSSPPRSRPSRKRTHMFIESSDFKLWWKDLCEKCDMSSMFVRSRSLLNLWRTGRPQSMKAVPVRIKENPPDRLGFTLDLAWEIIGNEVPGDESLLGLNEQESGKKRAREPGMRNEKSWEKIQESFARLIARRYARDLSKGLRGLPRALFECIVDVETESSGLEVKSSGLLFLVTGSILGNEVGGTDVVTREKKGTRPWRRGGSEVGNGLEKIDLQNNVIFDSNK</sequence>
<organism evidence="1 2">
    <name type="scientific">Smallanthus sonchifolius</name>
    <dbReference type="NCBI Taxonomy" id="185202"/>
    <lineage>
        <taxon>Eukaryota</taxon>
        <taxon>Viridiplantae</taxon>
        <taxon>Streptophyta</taxon>
        <taxon>Embryophyta</taxon>
        <taxon>Tracheophyta</taxon>
        <taxon>Spermatophyta</taxon>
        <taxon>Magnoliopsida</taxon>
        <taxon>eudicotyledons</taxon>
        <taxon>Gunneridae</taxon>
        <taxon>Pentapetalae</taxon>
        <taxon>asterids</taxon>
        <taxon>campanulids</taxon>
        <taxon>Asterales</taxon>
        <taxon>Asteraceae</taxon>
        <taxon>Asteroideae</taxon>
        <taxon>Heliantheae alliance</taxon>
        <taxon>Millerieae</taxon>
        <taxon>Smallanthus</taxon>
    </lineage>
</organism>